<accession>A0A8S2YEN3</accession>
<dbReference type="SUPFAM" id="SSF56112">
    <property type="entry name" value="Protein kinase-like (PK-like)"/>
    <property type="match status" value="1"/>
</dbReference>
<dbReference type="Proteomes" id="UP000676336">
    <property type="component" value="Unassembled WGS sequence"/>
</dbReference>
<evidence type="ECO:0000313" key="1">
    <source>
        <dbReference type="EMBL" id="CAF4557176.1"/>
    </source>
</evidence>
<reference evidence="1" key="1">
    <citation type="submission" date="2021-02" db="EMBL/GenBank/DDBJ databases">
        <authorList>
            <person name="Nowell W R."/>
        </authorList>
    </citation>
    <scope>NUCLEOTIDE SEQUENCE</scope>
</reference>
<feature type="non-terminal residue" evidence="1">
    <location>
        <position position="1"/>
    </location>
</feature>
<organism evidence="1 3">
    <name type="scientific">Rotaria magnacalcarata</name>
    <dbReference type="NCBI Taxonomy" id="392030"/>
    <lineage>
        <taxon>Eukaryota</taxon>
        <taxon>Metazoa</taxon>
        <taxon>Spiralia</taxon>
        <taxon>Gnathifera</taxon>
        <taxon>Rotifera</taxon>
        <taxon>Eurotatoria</taxon>
        <taxon>Bdelloidea</taxon>
        <taxon>Philodinida</taxon>
        <taxon>Philodinidae</taxon>
        <taxon>Rotaria</taxon>
    </lineage>
</organism>
<name>A0A8S2YEN3_9BILA</name>
<dbReference type="Gene3D" id="1.10.510.10">
    <property type="entry name" value="Transferase(Phosphotransferase) domain 1"/>
    <property type="match status" value="1"/>
</dbReference>
<dbReference type="EMBL" id="CAJOBI010094300">
    <property type="protein sequence ID" value="CAF4557176.1"/>
    <property type="molecule type" value="Genomic_DNA"/>
</dbReference>
<evidence type="ECO:0000313" key="3">
    <source>
        <dbReference type="Proteomes" id="UP000676336"/>
    </source>
</evidence>
<gene>
    <name evidence="1" type="ORF">SMN809_LOCUS37284</name>
    <name evidence="2" type="ORF">SMN809_LOCUS39799</name>
</gene>
<dbReference type="AlphaFoldDB" id="A0A8S2YEN3"/>
<evidence type="ECO:0000313" key="2">
    <source>
        <dbReference type="EMBL" id="CAF4618860.1"/>
    </source>
</evidence>
<dbReference type="EMBL" id="CAJOBI010107733">
    <property type="protein sequence ID" value="CAF4618860.1"/>
    <property type="molecule type" value="Genomic_DNA"/>
</dbReference>
<dbReference type="InterPro" id="IPR011009">
    <property type="entry name" value="Kinase-like_dom_sf"/>
</dbReference>
<proteinExistence type="predicted"/>
<comment type="caution">
    <text evidence="1">The sequence shown here is derived from an EMBL/GenBank/DDBJ whole genome shotgun (WGS) entry which is preliminary data.</text>
</comment>
<sequence>MSINTHLGKEQSRRDDLEALGHMFMYFLRGSLP</sequence>
<protein>
    <submittedName>
        <fullName evidence="1">Uncharacterized protein</fullName>
    </submittedName>
</protein>